<organism evidence="2">
    <name type="scientific">Vombatid gammaherpesvirus 1</name>
    <dbReference type="NCBI Taxonomy" id="2052651"/>
    <lineage>
        <taxon>Viruses</taxon>
        <taxon>Duplodnaviria</taxon>
        <taxon>Heunggongvirae</taxon>
        <taxon>Peploviricota</taxon>
        <taxon>Herviviricetes</taxon>
        <taxon>Herpesvirales</taxon>
        <taxon>Orthoherpesviridae</taxon>
        <taxon>Gammaherpesvirinae</taxon>
        <taxon>Manticavirus</taxon>
        <taxon>Manticavirus vombatidgamma1</taxon>
    </lineage>
</organism>
<sequence length="187" mass="21443">MTTMSQSTQTDWTYNSDGVCTVACQTDLEDEGNKTPNITKVPILDIPYTKSSIFDTIFSFIPDKNDSEDIHESCEDIYDDSPKATTSSSSPEPPTQELFLRRGETFRARRSARRRHLRAIMNKKLVDLASTLGLDRTHCSQASICTLARVEIGRLTKHDKMLCRQKNRELKKANRLRRLLNTYRQII</sequence>
<dbReference type="Proteomes" id="UP000679767">
    <property type="component" value="Segment"/>
</dbReference>
<evidence type="ECO:0000256" key="1">
    <source>
        <dbReference type="SAM" id="MobiDB-lite"/>
    </source>
</evidence>
<proteinExistence type="predicted"/>
<dbReference type="EMBL" id="MG452721">
    <property type="protein sequence ID" value="AZB49171.1"/>
    <property type="molecule type" value="Genomic_DNA"/>
</dbReference>
<dbReference type="KEGG" id="vg:65102725"/>
<evidence type="ECO:0000313" key="2">
    <source>
        <dbReference type="EMBL" id="AZB49171.1"/>
    </source>
</evidence>
<accession>A0A3S8D7M6</accession>
<feature type="region of interest" description="Disordered" evidence="1">
    <location>
        <begin position="77"/>
        <end position="98"/>
    </location>
</feature>
<protein>
    <submittedName>
        <fullName evidence="2">Uncharacterized protein</fullName>
    </submittedName>
</protein>
<reference evidence="2" key="1">
    <citation type="submission" date="2017-11" db="EMBL/GenBank/DDBJ databases">
        <title>The distinct marsupial branch of gammaherpesviruses includes novel host-derived genes seldom found in other viruses.</title>
        <authorList>
            <person name="Vaz P.K."/>
        </authorList>
    </citation>
    <scope>NUCLEOTIDE SEQUENCE</scope>
    <source>
        <strain evidence="2">V3187/11</strain>
    </source>
</reference>
<evidence type="ECO:0000313" key="3">
    <source>
        <dbReference type="Proteomes" id="UP000679767"/>
    </source>
</evidence>
<keyword evidence="3" id="KW-1185">Reference proteome</keyword>
<dbReference type="GeneID" id="65102725"/>
<name>A0A3S8D7M6_9GAMA</name>
<dbReference type="RefSeq" id="YP_010087441.1">
    <property type="nucleotide sequence ID" value="NC_055554.1"/>
</dbReference>
<gene>
    <name evidence="2" type="primary">Vv4</name>
</gene>